<dbReference type="GO" id="GO:0032506">
    <property type="term" value="P:cytokinetic process"/>
    <property type="evidence" value="ECO:0007669"/>
    <property type="project" value="UniProtKB-ARBA"/>
</dbReference>
<proteinExistence type="inferred from homology"/>
<protein>
    <recommendedName>
        <fullName evidence="14">Aurora kinase</fullName>
        <ecNumber evidence="14">2.7.11.1</ecNumber>
    </recommendedName>
</protein>
<dbReference type="Gene3D" id="1.10.510.10">
    <property type="entry name" value="Transferase(Phosphotransferase) domain 1"/>
    <property type="match status" value="1"/>
</dbReference>
<dbReference type="GO" id="GO:0004674">
    <property type="term" value="F:protein serine/threonine kinase activity"/>
    <property type="evidence" value="ECO:0007669"/>
    <property type="project" value="UniProtKB-KW"/>
</dbReference>
<dbReference type="SMART" id="SM00220">
    <property type="entry name" value="S_TKc"/>
    <property type="match status" value="1"/>
</dbReference>
<comment type="similarity">
    <text evidence="14">Belongs to the protein kinase superfamily. Ser/Thr protein kinase family. Aurora subfamily.</text>
</comment>
<evidence type="ECO:0000313" key="17">
    <source>
        <dbReference type="RefSeq" id="XP_014472629.1"/>
    </source>
</evidence>
<dbReference type="AlphaFoldDB" id="A0A6P3X424"/>
<dbReference type="GeneID" id="106743366"/>
<dbReference type="InterPro" id="IPR017441">
    <property type="entry name" value="Protein_kinase_ATP_BS"/>
</dbReference>
<evidence type="ECO:0000256" key="4">
    <source>
        <dbReference type="ARBA" id="ARBA00022741"/>
    </source>
</evidence>
<dbReference type="Gene3D" id="3.30.200.20">
    <property type="entry name" value="Phosphorylase Kinase, domain 1"/>
    <property type="match status" value="1"/>
</dbReference>
<dbReference type="GO" id="GO:0000070">
    <property type="term" value="P:mitotic sister chromatid segregation"/>
    <property type="evidence" value="ECO:0007669"/>
    <property type="project" value="UniProtKB-ARBA"/>
</dbReference>
<comment type="catalytic activity">
    <reaction evidence="8 14">
        <text>L-seryl-[protein] + ATP = O-phospho-L-seryl-[protein] + ADP + H(+)</text>
        <dbReference type="Rhea" id="RHEA:17989"/>
        <dbReference type="Rhea" id="RHEA-COMP:9863"/>
        <dbReference type="Rhea" id="RHEA-COMP:11604"/>
        <dbReference type="ChEBI" id="CHEBI:15378"/>
        <dbReference type="ChEBI" id="CHEBI:29999"/>
        <dbReference type="ChEBI" id="CHEBI:30616"/>
        <dbReference type="ChEBI" id="CHEBI:83421"/>
        <dbReference type="ChEBI" id="CHEBI:456216"/>
        <dbReference type="EC" id="2.7.11.1"/>
    </reaction>
</comment>
<dbReference type="FunFam" id="1.10.510.10:FF:000235">
    <property type="entry name" value="Serine/threonine-protein kinase ark1"/>
    <property type="match status" value="1"/>
</dbReference>
<dbReference type="InterPro" id="IPR011009">
    <property type="entry name" value="Kinase-like_dom_sf"/>
</dbReference>
<dbReference type="Proteomes" id="UP000515204">
    <property type="component" value="Unplaced"/>
</dbReference>
<feature type="binding site" evidence="10">
    <location>
        <position position="248"/>
    </location>
    <ligand>
        <name>ATP</name>
        <dbReference type="ChEBI" id="CHEBI:30616"/>
    </ligand>
</feature>
<comment type="catalytic activity">
    <reaction evidence="7 14">
        <text>L-threonyl-[protein] + ATP = O-phospho-L-threonyl-[protein] + ADP + H(+)</text>
        <dbReference type="Rhea" id="RHEA:46608"/>
        <dbReference type="Rhea" id="RHEA-COMP:11060"/>
        <dbReference type="Rhea" id="RHEA-COMP:11605"/>
        <dbReference type="ChEBI" id="CHEBI:15378"/>
        <dbReference type="ChEBI" id="CHEBI:30013"/>
        <dbReference type="ChEBI" id="CHEBI:30616"/>
        <dbReference type="ChEBI" id="CHEBI:61977"/>
        <dbReference type="ChEBI" id="CHEBI:456216"/>
        <dbReference type="EC" id="2.7.11.1"/>
    </reaction>
</comment>
<dbReference type="EC" id="2.7.11.1" evidence="14"/>
<evidence type="ECO:0000256" key="11">
    <source>
        <dbReference type="PIRSR" id="PIRSR630616-3"/>
    </source>
</evidence>
<evidence type="ECO:0000256" key="6">
    <source>
        <dbReference type="ARBA" id="ARBA00022840"/>
    </source>
</evidence>
<name>A0A6P3X424_DINQU</name>
<sequence>MDKENYATHHQSTIQALKVSSFKHLSISDAEQDDNNTAKTSMELMPPPKLPLASKPIDSNQMQQQYCNENCKEVKTAKNEEDQKVSTSDANTESQSQKKWTLVDFDIGRPLGKGKFGNVYLAREKRSKFIIAMKVLYRLVIDRAQILHQVRREIEIQMHLRHPNILRMYGYFYDDKRIYLILEYAQKGELYKELHSQPNKRFDEQRTATYIAQLADALKYCHSKKVIHRDIKPENLLLGAGGELKIADFGWSVHAPSSRRDTLCGTLDYLPPEMVSGKTHNHTVDFWSVGVLCYECLVGQPPFYAKTNDETCKNISKLRYTFPSFVSEDAKDLISKLIVVDPEKRLDMDGVLAHQWIVKNRKIEKA</sequence>
<evidence type="ECO:0000256" key="8">
    <source>
        <dbReference type="ARBA" id="ARBA00048679"/>
    </source>
</evidence>
<keyword evidence="16" id="KW-1185">Reference proteome</keyword>
<dbReference type="InterPro" id="IPR000719">
    <property type="entry name" value="Prot_kinase_dom"/>
</dbReference>
<evidence type="ECO:0000259" key="15">
    <source>
        <dbReference type="PROSITE" id="PS50011"/>
    </source>
</evidence>
<keyword evidence="3 14" id="KW-0808">Transferase</keyword>
<feature type="binding site" evidence="10">
    <location>
        <position position="115"/>
    </location>
    <ligand>
        <name>ATP</name>
        <dbReference type="ChEBI" id="CHEBI:30616"/>
    </ligand>
</feature>
<dbReference type="FunFam" id="3.30.200.20:FF:000042">
    <property type="entry name" value="Aurora kinase A"/>
    <property type="match status" value="1"/>
</dbReference>
<evidence type="ECO:0000256" key="7">
    <source>
        <dbReference type="ARBA" id="ARBA00047899"/>
    </source>
</evidence>
<organism evidence="16 17">
    <name type="scientific">Dinoponera quadriceps</name>
    <name type="common">South American ant</name>
    <dbReference type="NCBI Taxonomy" id="609295"/>
    <lineage>
        <taxon>Eukaryota</taxon>
        <taxon>Metazoa</taxon>
        <taxon>Ecdysozoa</taxon>
        <taxon>Arthropoda</taxon>
        <taxon>Hexapoda</taxon>
        <taxon>Insecta</taxon>
        <taxon>Pterygota</taxon>
        <taxon>Neoptera</taxon>
        <taxon>Endopterygota</taxon>
        <taxon>Hymenoptera</taxon>
        <taxon>Apocrita</taxon>
        <taxon>Aculeata</taxon>
        <taxon>Formicoidea</taxon>
        <taxon>Formicidae</taxon>
        <taxon>Ponerinae</taxon>
        <taxon>Ponerini</taxon>
        <taxon>Dinoponera</taxon>
    </lineage>
</organism>
<dbReference type="KEGG" id="dqu:106743366"/>
<dbReference type="RefSeq" id="XP_014472629.1">
    <property type="nucleotide sequence ID" value="XM_014617143.1"/>
</dbReference>
<dbReference type="PANTHER" id="PTHR24350">
    <property type="entry name" value="SERINE/THREONINE-PROTEIN KINASE IAL-RELATED"/>
    <property type="match status" value="1"/>
</dbReference>
<dbReference type="GO" id="GO:0006325">
    <property type="term" value="P:chromatin organization"/>
    <property type="evidence" value="ECO:0007669"/>
    <property type="project" value="UniProtKB-ARBA"/>
</dbReference>
<evidence type="ECO:0000256" key="12">
    <source>
        <dbReference type="PROSITE-ProRule" id="PRU10141"/>
    </source>
</evidence>
<evidence type="ECO:0000256" key="2">
    <source>
        <dbReference type="ARBA" id="ARBA00022527"/>
    </source>
</evidence>
<keyword evidence="5 14" id="KW-0418">Kinase</keyword>
<feature type="binding site" evidence="10">
    <location>
        <begin position="183"/>
        <end position="185"/>
    </location>
    <ligand>
        <name>ATP</name>
        <dbReference type="ChEBI" id="CHEBI:30616"/>
    </ligand>
</feature>
<dbReference type="InterPro" id="IPR030616">
    <property type="entry name" value="Aur-like"/>
</dbReference>
<gene>
    <name evidence="17" type="primary">LOC106743366</name>
</gene>
<feature type="active site" description="Proton acceptor" evidence="9">
    <location>
        <position position="230"/>
    </location>
</feature>
<dbReference type="GO" id="GO:0030261">
    <property type="term" value="P:chromosome condensation"/>
    <property type="evidence" value="ECO:0007669"/>
    <property type="project" value="UniProtKB-ARBA"/>
</dbReference>
<dbReference type="GO" id="GO:0030496">
    <property type="term" value="C:midbody"/>
    <property type="evidence" value="ECO:0007669"/>
    <property type="project" value="UniProtKB-SubCell"/>
</dbReference>
<dbReference type="InterPro" id="IPR008271">
    <property type="entry name" value="Ser/Thr_kinase_AS"/>
</dbReference>
<dbReference type="CDD" id="cd14007">
    <property type="entry name" value="STKc_Aurora"/>
    <property type="match status" value="1"/>
</dbReference>
<evidence type="ECO:0000256" key="9">
    <source>
        <dbReference type="PIRSR" id="PIRSR630616-1"/>
    </source>
</evidence>
<keyword evidence="4 10" id="KW-0547">Nucleotide-binding</keyword>
<feature type="domain" description="Protein kinase" evidence="15">
    <location>
        <begin position="105"/>
        <end position="357"/>
    </location>
</feature>
<evidence type="ECO:0000256" key="3">
    <source>
        <dbReference type="ARBA" id="ARBA00022679"/>
    </source>
</evidence>
<accession>A0A6P3X424</accession>
<feature type="binding site" evidence="10">
    <location>
        <begin position="234"/>
        <end position="235"/>
    </location>
    <ligand>
        <name>ATP</name>
        <dbReference type="ChEBI" id="CHEBI:30616"/>
    </ligand>
</feature>
<evidence type="ECO:0000256" key="5">
    <source>
        <dbReference type="ARBA" id="ARBA00022777"/>
    </source>
</evidence>
<dbReference type="OrthoDB" id="377346at2759"/>
<dbReference type="Pfam" id="PF00069">
    <property type="entry name" value="Pkinase"/>
    <property type="match status" value="1"/>
</dbReference>
<reference evidence="17" key="1">
    <citation type="submission" date="2025-08" db="UniProtKB">
        <authorList>
            <consortium name="RefSeq"/>
        </authorList>
    </citation>
    <scope>IDENTIFICATION</scope>
</reference>
<evidence type="ECO:0000256" key="1">
    <source>
        <dbReference type="ARBA" id="ARBA00004214"/>
    </source>
</evidence>
<feature type="binding site" evidence="10 12">
    <location>
        <position position="134"/>
    </location>
    <ligand>
        <name>ATP</name>
        <dbReference type="ChEBI" id="CHEBI:30616"/>
    </ligand>
</feature>
<evidence type="ECO:0000256" key="13">
    <source>
        <dbReference type="RuleBase" id="RU000304"/>
    </source>
</evidence>
<dbReference type="SUPFAM" id="SSF56112">
    <property type="entry name" value="Protein kinase-like (PK-like)"/>
    <property type="match status" value="1"/>
</dbReference>
<comment type="subcellular location">
    <subcellularLocation>
        <location evidence="1">Midbody</location>
    </subcellularLocation>
</comment>
<keyword evidence="6 10" id="KW-0067">ATP-binding</keyword>
<evidence type="ECO:0000256" key="14">
    <source>
        <dbReference type="RuleBase" id="RU367134"/>
    </source>
</evidence>
<evidence type="ECO:0000313" key="16">
    <source>
        <dbReference type="Proteomes" id="UP000515204"/>
    </source>
</evidence>
<dbReference type="PROSITE" id="PS00107">
    <property type="entry name" value="PROTEIN_KINASE_ATP"/>
    <property type="match status" value="1"/>
</dbReference>
<evidence type="ECO:0000256" key="10">
    <source>
        <dbReference type="PIRSR" id="PIRSR630616-2"/>
    </source>
</evidence>
<dbReference type="PROSITE" id="PS50011">
    <property type="entry name" value="PROTEIN_KINASE_DOM"/>
    <property type="match status" value="1"/>
</dbReference>
<dbReference type="GO" id="GO:0005524">
    <property type="term" value="F:ATP binding"/>
    <property type="evidence" value="ECO:0007669"/>
    <property type="project" value="UniProtKB-UniRule"/>
</dbReference>
<keyword evidence="2 13" id="KW-0723">Serine/threonine-protein kinase</keyword>
<dbReference type="PROSITE" id="PS00108">
    <property type="entry name" value="PROTEIN_KINASE_ST"/>
    <property type="match status" value="1"/>
</dbReference>
<feature type="cross-link" description="Glycyl lysine isopeptide (Lys-Gly) (interchain with G-Cter in SUMO2)" evidence="11">
    <location>
        <position position="232"/>
    </location>
</feature>